<gene>
    <name evidence="3" type="ORF">L2740_03940</name>
</gene>
<dbReference type="AlphaFoldDB" id="A0A9X1ZAY1"/>
<keyword evidence="4" id="KW-1185">Reference proteome</keyword>
<evidence type="ECO:0000313" key="3">
    <source>
        <dbReference type="EMBL" id="MCL1137697.1"/>
    </source>
</evidence>
<dbReference type="RefSeq" id="WP_248948826.1">
    <property type="nucleotide sequence ID" value="NZ_JAKILB010000002.1"/>
</dbReference>
<name>A0A9X1ZAY1_9GAMM</name>
<proteinExistence type="predicted"/>
<sequence length="438" mass="47264">MTAKKWTLTALSALVLTACGGGDSSSDSGGNNGSSGGSSDGSAPQITLNTVTSNWCGIEKPKAGVDVFVHNSTGDIIAEYVTDSSGGLTADWPSNAKHLTLTANNQSYYNDLPTLTVISHVDVEAGDQGITYFWDDNDQAGCDCKYVDFPVQSLIADAPDSRLYLGGSSYELTAFSSSPTVEWCDGAGTMDVQLIAADGQSSLGGSIDLTNKTEYPLSLNDFTHEGVAVDYVNPYDARILYALSFDGWRNYSQDDLVFVYPTLTNKSYVWPARYGQEYIGNATADSYSSARHLVTAEGETSPIMLWDPANGYSDAVYALFNEISTGKAPYQYDFTGISNVAMTHMTLSGDIDNGDAEWTIWGGASGSMPDLKLPTALDAKFDSLYSARLQIGVRGYGSEKPLSEWRKLLVERSAMAGNEISVLDYETNYMRLSFDLEQ</sequence>
<dbReference type="EMBL" id="JAKILB010000002">
    <property type="protein sequence ID" value="MCL1137697.1"/>
    <property type="molecule type" value="Genomic_DNA"/>
</dbReference>
<protein>
    <submittedName>
        <fullName evidence="3">Uncharacterized protein</fullName>
    </submittedName>
</protein>
<accession>A0A9X1ZAY1</accession>
<dbReference type="PROSITE" id="PS51257">
    <property type="entry name" value="PROKAR_LIPOPROTEIN"/>
    <property type="match status" value="1"/>
</dbReference>
<keyword evidence="2" id="KW-0732">Signal</keyword>
<dbReference type="Proteomes" id="UP001139293">
    <property type="component" value="Unassembled WGS sequence"/>
</dbReference>
<feature type="signal peptide" evidence="2">
    <location>
        <begin position="1"/>
        <end position="20"/>
    </location>
</feature>
<feature type="compositionally biased region" description="Gly residues" evidence="1">
    <location>
        <begin position="30"/>
        <end position="39"/>
    </location>
</feature>
<reference evidence="3" key="1">
    <citation type="submission" date="2022-01" db="EMBL/GenBank/DDBJ databases">
        <title>Whole genome-based taxonomy of the Shewanellaceae.</title>
        <authorList>
            <person name="Martin-Rodriguez A.J."/>
        </authorList>
    </citation>
    <scope>NUCLEOTIDE SEQUENCE</scope>
    <source>
        <strain evidence="3">KCTC 23973</strain>
    </source>
</reference>
<feature type="chain" id="PRO_5040785893" evidence="2">
    <location>
        <begin position="21"/>
        <end position="438"/>
    </location>
</feature>
<evidence type="ECO:0000256" key="1">
    <source>
        <dbReference type="SAM" id="MobiDB-lite"/>
    </source>
</evidence>
<feature type="region of interest" description="Disordered" evidence="1">
    <location>
        <begin position="23"/>
        <end position="44"/>
    </location>
</feature>
<comment type="caution">
    <text evidence="3">The sequence shown here is derived from an EMBL/GenBank/DDBJ whole genome shotgun (WGS) entry which is preliminary data.</text>
</comment>
<organism evidence="3 4">
    <name type="scientific">Shewanella pneumatophori</name>
    <dbReference type="NCBI Taxonomy" id="314092"/>
    <lineage>
        <taxon>Bacteria</taxon>
        <taxon>Pseudomonadati</taxon>
        <taxon>Pseudomonadota</taxon>
        <taxon>Gammaproteobacteria</taxon>
        <taxon>Alteromonadales</taxon>
        <taxon>Shewanellaceae</taxon>
        <taxon>Shewanella</taxon>
    </lineage>
</organism>
<evidence type="ECO:0000256" key="2">
    <source>
        <dbReference type="SAM" id="SignalP"/>
    </source>
</evidence>
<evidence type="ECO:0000313" key="4">
    <source>
        <dbReference type="Proteomes" id="UP001139293"/>
    </source>
</evidence>